<name>A0ABP5NM87_9MICC</name>
<dbReference type="InterPro" id="IPR037465">
    <property type="entry name" value="YlxR"/>
</dbReference>
<feature type="region of interest" description="Disordered" evidence="1">
    <location>
        <begin position="92"/>
        <end position="115"/>
    </location>
</feature>
<reference evidence="4" key="1">
    <citation type="journal article" date="2019" name="Int. J. Syst. Evol. Microbiol.">
        <title>The Global Catalogue of Microorganisms (GCM) 10K type strain sequencing project: providing services to taxonomists for standard genome sequencing and annotation.</title>
        <authorList>
            <consortium name="The Broad Institute Genomics Platform"/>
            <consortium name="The Broad Institute Genome Sequencing Center for Infectious Disease"/>
            <person name="Wu L."/>
            <person name="Ma J."/>
        </authorList>
    </citation>
    <scope>NUCLEOTIDE SEQUENCE [LARGE SCALE GENOMIC DNA]</scope>
    <source>
        <strain evidence="4">JCM 16034</strain>
    </source>
</reference>
<dbReference type="EMBL" id="BAAAQW010000005">
    <property type="protein sequence ID" value="GAA2200711.1"/>
    <property type="molecule type" value="Genomic_DNA"/>
</dbReference>
<evidence type="ECO:0000259" key="2">
    <source>
        <dbReference type="Pfam" id="PF04296"/>
    </source>
</evidence>
<comment type="caution">
    <text evidence="3">The sequence shown here is derived from an EMBL/GenBank/DDBJ whole genome shotgun (WGS) entry which is preliminary data.</text>
</comment>
<gene>
    <name evidence="3" type="ORF">GCM10009849_22320</name>
</gene>
<protein>
    <submittedName>
        <fullName evidence="3">YlxR family protein</fullName>
    </submittedName>
</protein>
<feature type="compositionally biased region" description="Basic and acidic residues" evidence="1">
    <location>
        <begin position="105"/>
        <end position="115"/>
    </location>
</feature>
<dbReference type="SUPFAM" id="SSF64376">
    <property type="entry name" value="YlxR-like"/>
    <property type="match status" value="1"/>
</dbReference>
<proteinExistence type="predicted"/>
<dbReference type="Gene3D" id="3.30.1230.10">
    <property type="entry name" value="YlxR-like"/>
    <property type="match status" value="1"/>
</dbReference>
<keyword evidence="4" id="KW-1185">Reference proteome</keyword>
<evidence type="ECO:0000313" key="3">
    <source>
        <dbReference type="EMBL" id="GAA2200711.1"/>
    </source>
</evidence>
<dbReference type="PANTHER" id="PTHR34215">
    <property type="entry name" value="BLL0784 PROTEIN"/>
    <property type="match status" value="1"/>
</dbReference>
<dbReference type="Proteomes" id="UP001500432">
    <property type="component" value="Unassembled WGS sequence"/>
</dbReference>
<dbReference type="Pfam" id="PF04296">
    <property type="entry name" value="YlxR"/>
    <property type="match status" value="1"/>
</dbReference>
<dbReference type="RefSeq" id="WP_344299769.1">
    <property type="nucleotide sequence ID" value="NZ_BAAAQW010000005.1"/>
</dbReference>
<evidence type="ECO:0000313" key="4">
    <source>
        <dbReference type="Proteomes" id="UP001500432"/>
    </source>
</evidence>
<accession>A0ABP5NM87</accession>
<dbReference type="InterPro" id="IPR007393">
    <property type="entry name" value="YlxR_dom"/>
</dbReference>
<dbReference type="PANTHER" id="PTHR34215:SF1">
    <property type="entry name" value="YLXR DOMAIN-CONTAINING PROTEIN"/>
    <property type="match status" value="1"/>
</dbReference>
<evidence type="ECO:0000256" key="1">
    <source>
        <dbReference type="SAM" id="MobiDB-lite"/>
    </source>
</evidence>
<organism evidence="3 4">
    <name type="scientific">Sinomonas flava</name>
    <dbReference type="NCBI Taxonomy" id="496857"/>
    <lineage>
        <taxon>Bacteria</taxon>
        <taxon>Bacillati</taxon>
        <taxon>Actinomycetota</taxon>
        <taxon>Actinomycetes</taxon>
        <taxon>Micrococcales</taxon>
        <taxon>Micrococcaceae</taxon>
        <taxon>Sinomonas</taxon>
    </lineage>
</organism>
<feature type="domain" description="YlxR" evidence="2">
    <location>
        <begin position="15"/>
        <end position="84"/>
    </location>
</feature>
<dbReference type="InterPro" id="IPR035931">
    <property type="entry name" value="YlxR-like_sf"/>
</dbReference>
<sequence>MRASTDAPAATHPQRTCIGCRQTAARSELLRLVKDLDDAARVVVDPRRRLPGRGAWLHPDWACLKQALRRRAFQRAFRGAVDHRPVEEYFGTSVPAPAGADDDLPEVHVESGSEI</sequence>